<keyword evidence="1" id="KW-0812">Transmembrane</keyword>
<feature type="transmembrane region" description="Helical" evidence="1">
    <location>
        <begin position="59"/>
        <end position="81"/>
    </location>
</feature>
<accession>A0A3S5B554</accession>
<dbReference type="Proteomes" id="UP000784294">
    <property type="component" value="Unassembled WGS sequence"/>
</dbReference>
<evidence type="ECO:0000313" key="3">
    <source>
        <dbReference type="Proteomes" id="UP000784294"/>
    </source>
</evidence>
<comment type="caution">
    <text evidence="2">The sequence shown here is derived from an EMBL/GenBank/DDBJ whole genome shotgun (WGS) entry which is preliminary data.</text>
</comment>
<evidence type="ECO:0000256" key="1">
    <source>
        <dbReference type="SAM" id="Phobius"/>
    </source>
</evidence>
<proteinExistence type="predicted"/>
<keyword evidence="1" id="KW-0472">Membrane</keyword>
<keyword evidence="3" id="KW-1185">Reference proteome</keyword>
<evidence type="ECO:0000313" key="2">
    <source>
        <dbReference type="EMBL" id="VEL36713.1"/>
    </source>
</evidence>
<organism evidence="2 3">
    <name type="scientific">Protopolystoma xenopodis</name>
    <dbReference type="NCBI Taxonomy" id="117903"/>
    <lineage>
        <taxon>Eukaryota</taxon>
        <taxon>Metazoa</taxon>
        <taxon>Spiralia</taxon>
        <taxon>Lophotrochozoa</taxon>
        <taxon>Platyhelminthes</taxon>
        <taxon>Monogenea</taxon>
        <taxon>Polyopisthocotylea</taxon>
        <taxon>Polystomatidea</taxon>
        <taxon>Polystomatidae</taxon>
        <taxon>Protopolystoma</taxon>
    </lineage>
</organism>
<keyword evidence="1" id="KW-1133">Transmembrane helix</keyword>
<dbReference type="EMBL" id="CAAALY010252971">
    <property type="protein sequence ID" value="VEL36713.1"/>
    <property type="molecule type" value="Genomic_DNA"/>
</dbReference>
<reference evidence="2" key="1">
    <citation type="submission" date="2018-11" db="EMBL/GenBank/DDBJ databases">
        <authorList>
            <consortium name="Pathogen Informatics"/>
        </authorList>
    </citation>
    <scope>NUCLEOTIDE SEQUENCE</scope>
</reference>
<sequence length="211" mass="22637">MLRLSAASSWRSSLLAALLGQLAFFVVGGHQAVFSSLPWSAAFLLSLGPPTTRLLPASLVLGHLFAGPVLVAAAGLPLLLVGMAARIEVNSEPFVSTKKLDDNIKISEQATARGTTFDGAHCAPDDDGSGTRNDCDGASVAIGDDPCGQCRYSRHMKFSSDSSHMIYVKDEFTLFESPTACRMFITALDCLYARFLFINLLWVGHCFCLEA</sequence>
<name>A0A3S5B554_9PLAT</name>
<gene>
    <name evidence="2" type="ORF">PXEA_LOCUS30153</name>
</gene>
<protein>
    <submittedName>
        <fullName evidence="2">Uncharacterized protein</fullName>
    </submittedName>
</protein>
<dbReference type="AlphaFoldDB" id="A0A3S5B554"/>